<evidence type="ECO:0008006" key="6">
    <source>
        <dbReference type="Google" id="ProtNLM"/>
    </source>
</evidence>
<sequence>MDFDTEFNTSPAPQRAELSPGRYICELVGEVTKPTKRGDGEFLELTWQVHQPRHGAGAKIIDRLNLKNPTVKAVAIANETLSSICNAAQIARPKASAELIGVFVEILTENEEYNGKVYSRAKSYNVPPAESRNKSTTTQAELLDNMPF</sequence>
<name>A0A6J5Q0U2_9CAUD</name>
<dbReference type="EMBL" id="LR796951">
    <property type="protein sequence ID" value="CAB4177769.1"/>
    <property type="molecule type" value="Genomic_DNA"/>
</dbReference>
<gene>
    <name evidence="4" type="ORF">UFOVP1003_47</name>
    <name evidence="5" type="ORF">UFOVP1153_9</name>
    <name evidence="2" type="ORF">UFOVP493_9</name>
    <name evidence="3" type="ORF">UFOVP829_31</name>
</gene>
<evidence type="ECO:0000313" key="5">
    <source>
        <dbReference type="EMBL" id="CAB4187312.1"/>
    </source>
</evidence>
<evidence type="ECO:0000313" key="2">
    <source>
        <dbReference type="EMBL" id="CAB4146738.1"/>
    </source>
</evidence>
<dbReference type="EMBL" id="LR796764">
    <property type="protein sequence ID" value="CAB4164364.1"/>
    <property type="molecule type" value="Genomic_DNA"/>
</dbReference>
<dbReference type="EMBL" id="LR797104">
    <property type="protein sequence ID" value="CAB4187312.1"/>
    <property type="molecule type" value="Genomic_DNA"/>
</dbReference>
<organism evidence="4">
    <name type="scientific">uncultured Caudovirales phage</name>
    <dbReference type="NCBI Taxonomy" id="2100421"/>
    <lineage>
        <taxon>Viruses</taxon>
        <taxon>Duplodnaviria</taxon>
        <taxon>Heunggongvirae</taxon>
        <taxon>Uroviricota</taxon>
        <taxon>Caudoviricetes</taxon>
        <taxon>Peduoviridae</taxon>
        <taxon>Maltschvirus</taxon>
        <taxon>Maltschvirus maltsch</taxon>
    </lineage>
</organism>
<reference evidence="4" key="1">
    <citation type="submission" date="2020-05" db="EMBL/GenBank/DDBJ databases">
        <authorList>
            <person name="Chiriac C."/>
            <person name="Salcher M."/>
            <person name="Ghai R."/>
            <person name="Kavagutti S V."/>
        </authorList>
    </citation>
    <scope>NUCLEOTIDE SEQUENCE</scope>
</reference>
<evidence type="ECO:0000313" key="4">
    <source>
        <dbReference type="EMBL" id="CAB4177769.1"/>
    </source>
</evidence>
<accession>A0A6J5Q0U2</accession>
<proteinExistence type="predicted"/>
<protein>
    <recommendedName>
        <fullName evidence="6">DUF669 domain-containing protein</fullName>
    </recommendedName>
</protein>
<dbReference type="EMBL" id="LR796473">
    <property type="protein sequence ID" value="CAB4146738.1"/>
    <property type="molecule type" value="Genomic_DNA"/>
</dbReference>
<evidence type="ECO:0000313" key="3">
    <source>
        <dbReference type="EMBL" id="CAB4164364.1"/>
    </source>
</evidence>
<evidence type="ECO:0000256" key="1">
    <source>
        <dbReference type="SAM" id="MobiDB-lite"/>
    </source>
</evidence>
<feature type="region of interest" description="Disordered" evidence="1">
    <location>
        <begin position="126"/>
        <end position="148"/>
    </location>
</feature>